<dbReference type="EMBL" id="GL833121">
    <property type="protein sequence ID" value="EGB12012.1"/>
    <property type="molecule type" value="Genomic_DNA"/>
</dbReference>
<feature type="compositionally biased region" description="Low complexity" evidence="1">
    <location>
        <begin position="115"/>
        <end position="124"/>
    </location>
</feature>
<dbReference type="KEGG" id="aaf:AURANDRAFT_61309"/>
<dbReference type="GeneID" id="20223411"/>
<feature type="compositionally biased region" description="Acidic residues" evidence="1">
    <location>
        <begin position="43"/>
        <end position="60"/>
    </location>
</feature>
<proteinExistence type="predicted"/>
<dbReference type="AlphaFoldDB" id="F0XXV8"/>
<feature type="region of interest" description="Disordered" evidence="1">
    <location>
        <begin position="1"/>
        <end position="187"/>
    </location>
</feature>
<gene>
    <name evidence="2" type="ORF">AURANDRAFT_61309</name>
</gene>
<name>F0XXV8_AURAN</name>
<feature type="compositionally biased region" description="Low complexity" evidence="1">
    <location>
        <begin position="9"/>
        <end position="37"/>
    </location>
</feature>
<keyword evidence="3" id="KW-1185">Reference proteome</keyword>
<feature type="compositionally biased region" description="Pro residues" evidence="1">
    <location>
        <begin position="99"/>
        <end position="113"/>
    </location>
</feature>
<reference evidence="2 3" key="1">
    <citation type="journal article" date="2011" name="Proc. Natl. Acad. Sci. U.S.A.">
        <title>Niche of harmful alga Aureococcus anophagefferens revealed through ecogenomics.</title>
        <authorList>
            <person name="Gobler C.J."/>
            <person name="Berry D.L."/>
            <person name="Dyhrman S.T."/>
            <person name="Wilhelm S.W."/>
            <person name="Salamov A."/>
            <person name="Lobanov A.V."/>
            <person name="Zhang Y."/>
            <person name="Collier J.L."/>
            <person name="Wurch L.L."/>
            <person name="Kustka A.B."/>
            <person name="Dill B.D."/>
            <person name="Shah M."/>
            <person name="VerBerkmoes N.C."/>
            <person name="Kuo A."/>
            <person name="Terry A."/>
            <person name="Pangilinan J."/>
            <person name="Lindquist E.A."/>
            <person name="Lucas S."/>
            <person name="Paulsen I.T."/>
            <person name="Hattenrath-Lehmann T.K."/>
            <person name="Talmage S.C."/>
            <person name="Walker E.A."/>
            <person name="Koch F."/>
            <person name="Burson A.M."/>
            <person name="Marcoval M.A."/>
            <person name="Tang Y.Z."/>
            <person name="Lecleir G.R."/>
            <person name="Coyne K.J."/>
            <person name="Berg G.M."/>
            <person name="Bertrand E.M."/>
            <person name="Saito M.A."/>
            <person name="Gladyshev V.N."/>
            <person name="Grigoriev I.V."/>
        </authorList>
    </citation>
    <scope>NUCLEOTIDE SEQUENCE [LARGE SCALE GENOMIC DNA]</scope>
    <source>
        <strain evidence="3">CCMP 1984</strain>
    </source>
</reference>
<evidence type="ECO:0000256" key="1">
    <source>
        <dbReference type="SAM" id="MobiDB-lite"/>
    </source>
</evidence>
<dbReference type="InParanoid" id="F0XXV8"/>
<protein>
    <submittedName>
        <fullName evidence="2">Uncharacterized protein</fullName>
    </submittedName>
</protein>
<dbReference type="Proteomes" id="UP000002729">
    <property type="component" value="Unassembled WGS sequence"/>
</dbReference>
<evidence type="ECO:0000313" key="2">
    <source>
        <dbReference type="EMBL" id="EGB12012.1"/>
    </source>
</evidence>
<dbReference type="RefSeq" id="XP_009033111.1">
    <property type="nucleotide sequence ID" value="XM_009034863.1"/>
</dbReference>
<accession>F0XXV8</accession>
<sequence length="205" mass="21993">MAKAERAAELPPAEGAAALAESESAAELPPADDAAAPELPPLEADDGYDDGYDDDEEDDFFAPPAEDAPVKSRKRKLEEAIAAQHVSAHSLERDYKETAPPPPAEADAPPEPTPEAELAAADAAGEVARIQAELARDYPGRHQKPKPAPGVDKRSIAPGQKDRKGKPVTFNSKEKRSRAARGDNDYVQEEKRILRQATDGYAMGY</sequence>
<dbReference type="OrthoDB" id="10633246at2759"/>
<organism evidence="3">
    <name type="scientific">Aureococcus anophagefferens</name>
    <name type="common">Harmful bloom alga</name>
    <dbReference type="NCBI Taxonomy" id="44056"/>
    <lineage>
        <taxon>Eukaryota</taxon>
        <taxon>Sar</taxon>
        <taxon>Stramenopiles</taxon>
        <taxon>Ochrophyta</taxon>
        <taxon>Pelagophyceae</taxon>
        <taxon>Pelagomonadales</taxon>
        <taxon>Pelagomonadaceae</taxon>
        <taxon>Aureococcus</taxon>
    </lineage>
</organism>
<evidence type="ECO:0000313" key="3">
    <source>
        <dbReference type="Proteomes" id="UP000002729"/>
    </source>
</evidence>